<evidence type="ECO:0000313" key="2">
    <source>
        <dbReference type="Proteomes" id="UP000073492"/>
    </source>
</evidence>
<name>A0A139IFI2_9PEZI</name>
<sequence>MRLEMESGFALCLYIKENSRRDAGRLQDSLEIDDFSKEGRTRLVGRSEQSRILEIGEEHAKAKAKAEMVLSELKRIVRIWNLPFESELVFEAQKVKANPVHHV</sequence>
<dbReference type="EMBL" id="LFZO01000112">
    <property type="protein sequence ID" value="KXT13537.1"/>
    <property type="molecule type" value="Genomic_DNA"/>
</dbReference>
<organism evidence="1 2">
    <name type="scientific">Pseudocercospora musae</name>
    <dbReference type="NCBI Taxonomy" id="113226"/>
    <lineage>
        <taxon>Eukaryota</taxon>
        <taxon>Fungi</taxon>
        <taxon>Dikarya</taxon>
        <taxon>Ascomycota</taxon>
        <taxon>Pezizomycotina</taxon>
        <taxon>Dothideomycetes</taxon>
        <taxon>Dothideomycetidae</taxon>
        <taxon>Mycosphaerellales</taxon>
        <taxon>Mycosphaerellaceae</taxon>
        <taxon>Pseudocercospora</taxon>
    </lineage>
</organism>
<reference evidence="1 2" key="1">
    <citation type="submission" date="2015-07" db="EMBL/GenBank/DDBJ databases">
        <title>Comparative genomics of the Sigatoka disease complex on banana suggests a link between parallel evolutionary changes in Pseudocercospora fijiensis and Pseudocercospora eumusae and increased virulence on the banana host.</title>
        <authorList>
            <person name="Chang T.-C."/>
            <person name="Salvucci A."/>
            <person name="Crous P.W."/>
            <person name="Stergiopoulos I."/>
        </authorList>
    </citation>
    <scope>NUCLEOTIDE SEQUENCE [LARGE SCALE GENOMIC DNA]</scope>
    <source>
        <strain evidence="1 2">CBS 116634</strain>
    </source>
</reference>
<dbReference type="AlphaFoldDB" id="A0A139IFI2"/>
<dbReference type="Proteomes" id="UP000073492">
    <property type="component" value="Unassembled WGS sequence"/>
</dbReference>
<protein>
    <submittedName>
        <fullName evidence="1">Uncharacterized protein</fullName>
    </submittedName>
</protein>
<accession>A0A139IFI2</accession>
<gene>
    <name evidence="1" type="ORF">AC579_1411</name>
</gene>
<comment type="caution">
    <text evidence="1">The sequence shown here is derived from an EMBL/GenBank/DDBJ whole genome shotgun (WGS) entry which is preliminary data.</text>
</comment>
<keyword evidence="2" id="KW-1185">Reference proteome</keyword>
<evidence type="ECO:0000313" key="1">
    <source>
        <dbReference type="EMBL" id="KXT13537.1"/>
    </source>
</evidence>
<proteinExistence type="predicted"/>